<proteinExistence type="predicted"/>
<keyword evidence="4" id="KW-1185">Reference proteome</keyword>
<reference evidence="3 4" key="1">
    <citation type="submission" date="2018-10" db="EMBL/GenBank/DDBJ databases">
        <title>Genomic Encyclopedia of Type Strains, Phase IV (KMG-IV): sequencing the most valuable type-strain genomes for metagenomic binning, comparative biology and taxonomic classification.</title>
        <authorList>
            <person name="Goeker M."/>
        </authorList>
    </citation>
    <scope>NUCLEOTIDE SEQUENCE [LARGE SCALE GENOMIC DNA]</scope>
    <source>
        <strain evidence="3 4">DSM 23229</strain>
    </source>
</reference>
<dbReference type="SUPFAM" id="SSF49503">
    <property type="entry name" value="Cupredoxins"/>
    <property type="match status" value="1"/>
</dbReference>
<sequence length="227" mass="24684">MRASGKRPVPSLILLALLLLAAMPVAAAGVTVADAATGQPLANAVVALYPRAGHSSAPPPVRASIVQRRATFMPHVLVVPPGSRVSFPNRDTTRHQVYSFSPPLTFSLNLYLRETPPPVTFDRAGVEVLGCNIHDHMQAFIVISEAPFSAVTAADGRVALEVPAGPYRLRIWHPLLEDTHQQWWEGQLDADEQRRVALTLRASPPPRDEPSELARHFQQALQQGTAP</sequence>
<evidence type="ECO:0008006" key="5">
    <source>
        <dbReference type="Google" id="ProtNLM"/>
    </source>
</evidence>
<evidence type="ECO:0000256" key="1">
    <source>
        <dbReference type="SAM" id="MobiDB-lite"/>
    </source>
</evidence>
<accession>A0A420X1Y7</accession>
<comment type="caution">
    <text evidence="3">The sequence shown here is derived from an EMBL/GenBank/DDBJ whole genome shotgun (WGS) entry which is preliminary data.</text>
</comment>
<dbReference type="Proteomes" id="UP000281975">
    <property type="component" value="Unassembled WGS sequence"/>
</dbReference>
<dbReference type="Gene3D" id="2.60.40.420">
    <property type="entry name" value="Cupredoxins - blue copper proteins"/>
    <property type="match status" value="1"/>
</dbReference>
<keyword evidence="2" id="KW-0732">Signal</keyword>
<feature type="signal peptide" evidence="2">
    <location>
        <begin position="1"/>
        <end position="27"/>
    </location>
</feature>
<protein>
    <recommendedName>
        <fullName evidence="5">Plastocyanin</fullName>
    </recommendedName>
</protein>
<organism evidence="3 4">
    <name type="scientific">Kushneria sinocarnis</name>
    <dbReference type="NCBI Taxonomy" id="595502"/>
    <lineage>
        <taxon>Bacteria</taxon>
        <taxon>Pseudomonadati</taxon>
        <taxon>Pseudomonadota</taxon>
        <taxon>Gammaproteobacteria</taxon>
        <taxon>Oceanospirillales</taxon>
        <taxon>Halomonadaceae</taxon>
        <taxon>Kushneria</taxon>
    </lineage>
</organism>
<dbReference type="EMBL" id="RBIN01000001">
    <property type="protein sequence ID" value="RKR07675.1"/>
    <property type="molecule type" value="Genomic_DNA"/>
</dbReference>
<evidence type="ECO:0000313" key="3">
    <source>
        <dbReference type="EMBL" id="RKR07675.1"/>
    </source>
</evidence>
<dbReference type="RefSeq" id="WP_211327826.1">
    <property type="nucleotide sequence ID" value="NZ_RBIN01000001.1"/>
</dbReference>
<dbReference type="InterPro" id="IPR008972">
    <property type="entry name" value="Cupredoxin"/>
</dbReference>
<evidence type="ECO:0000313" key="4">
    <source>
        <dbReference type="Proteomes" id="UP000281975"/>
    </source>
</evidence>
<name>A0A420X1Y7_9GAMM</name>
<feature type="chain" id="PRO_5019357129" description="Plastocyanin" evidence="2">
    <location>
        <begin position="28"/>
        <end position="227"/>
    </location>
</feature>
<feature type="region of interest" description="Disordered" evidence="1">
    <location>
        <begin position="202"/>
        <end position="227"/>
    </location>
</feature>
<gene>
    <name evidence="3" type="ORF">C7446_0491</name>
</gene>
<dbReference type="AlphaFoldDB" id="A0A420X1Y7"/>
<evidence type="ECO:0000256" key="2">
    <source>
        <dbReference type="SAM" id="SignalP"/>
    </source>
</evidence>
<feature type="compositionally biased region" description="Basic and acidic residues" evidence="1">
    <location>
        <begin position="206"/>
        <end position="215"/>
    </location>
</feature>